<dbReference type="GO" id="GO:0005737">
    <property type="term" value="C:cytoplasm"/>
    <property type="evidence" value="ECO:0007669"/>
    <property type="project" value="TreeGrafter"/>
</dbReference>
<proteinExistence type="predicted"/>
<dbReference type="PROSITE" id="PS00108">
    <property type="entry name" value="PROTEIN_KINASE_ST"/>
    <property type="match status" value="1"/>
</dbReference>
<comment type="caution">
    <text evidence="2">The sequence shown here is derived from an EMBL/GenBank/DDBJ whole genome shotgun (WGS) entry which is preliminary data.</text>
</comment>
<dbReference type="InterPro" id="IPR036322">
    <property type="entry name" value="WD40_repeat_dom_sf"/>
</dbReference>
<evidence type="ECO:0000313" key="2">
    <source>
        <dbReference type="EMBL" id="KAF2202453.1"/>
    </source>
</evidence>
<dbReference type="InterPro" id="IPR008271">
    <property type="entry name" value="Ser/Thr_kinase_AS"/>
</dbReference>
<accession>A0A9P4JTU1</accession>
<keyword evidence="3" id="KW-1185">Reference proteome</keyword>
<dbReference type="EMBL" id="ML993936">
    <property type="protein sequence ID" value="KAF2202453.1"/>
    <property type="molecule type" value="Genomic_DNA"/>
</dbReference>
<evidence type="ECO:0000259" key="1">
    <source>
        <dbReference type="PROSITE" id="PS50011"/>
    </source>
</evidence>
<dbReference type="InterPro" id="IPR053235">
    <property type="entry name" value="Ser_Thr_kinase"/>
</dbReference>
<dbReference type="Pfam" id="PF00069">
    <property type="entry name" value="Pkinase"/>
    <property type="match status" value="1"/>
</dbReference>
<name>A0A9P4JTU1_9PLEO</name>
<dbReference type="OrthoDB" id="4062651at2759"/>
<dbReference type="Gene3D" id="1.10.510.10">
    <property type="entry name" value="Transferase(Phosphotransferase) domain 1"/>
    <property type="match status" value="1"/>
</dbReference>
<dbReference type="Proteomes" id="UP000799536">
    <property type="component" value="Unassembled WGS sequence"/>
</dbReference>
<keyword evidence="2" id="KW-0808">Transferase</keyword>
<organism evidence="2 3">
    <name type="scientific">Delitschia confertaspora ATCC 74209</name>
    <dbReference type="NCBI Taxonomy" id="1513339"/>
    <lineage>
        <taxon>Eukaryota</taxon>
        <taxon>Fungi</taxon>
        <taxon>Dikarya</taxon>
        <taxon>Ascomycota</taxon>
        <taxon>Pezizomycotina</taxon>
        <taxon>Dothideomycetes</taxon>
        <taxon>Pleosporomycetidae</taxon>
        <taxon>Pleosporales</taxon>
        <taxon>Delitschiaceae</taxon>
        <taxon>Delitschia</taxon>
    </lineage>
</organism>
<protein>
    <submittedName>
        <fullName evidence="2">Kinase-like protein</fullName>
    </submittedName>
</protein>
<gene>
    <name evidence="2" type="ORF">GQ43DRAFT_439692</name>
</gene>
<dbReference type="InterPro" id="IPR000719">
    <property type="entry name" value="Prot_kinase_dom"/>
</dbReference>
<dbReference type="AlphaFoldDB" id="A0A9P4JTU1"/>
<dbReference type="GO" id="GO:0004674">
    <property type="term" value="F:protein serine/threonine kinase activity"/>
    <property type="evidence" value="ECO:0007669"/>
    <property type="project" value="TreeGrafter"/>
</dbReference>
<reference evidence="2" key="1">
    <citation type="journal article" date="2020" name="Stud. Mycol.">
        <title>101 Dothideomycetes genomes: a test case for predicting lifestyles and emergence of pathogens.</title>
        <authorList>
            <person name="Haridas S."/>
            <person name="Albert R."/>
            <person name="Binder M."/>
            <person name="Bloem J."/>
            <person name="Labutti K."/>
            <person name="Salamov A."/>
            <person name="Andreopoulos B."/>
            <person name="Baker S."/>
            <person name="Barry K."/>
            <person name="Bills G."/>
            <person name="Bluhm B."/>
            <person name="Cannon C."/>
            <person name="Castanera R."/>
            <person name="Culley D."/>
            <person name="Daum C."/>
            <person name="Ezra D."/>
            <person name="Gonzalez J."/>
            <person name="Henrissat B."/>
            <person name="Kuo A."/>
            <person name="Liang C."/>
            <person name="Lipzen A."/>
            <person name="Lutzoni F."/>
            <person name="Magnuson J."/>
            <person name="Mondo S."/>
            <person name="Nolan M."/>
            <person name="Ohm R."/>
            <person name="Pangilinan J."/>
            <person name="Park H.-J."/>
            <person name="Ramirez L."/>
            <person name="Alfaro M."/>
            <person name="Sun H."/>
            <person name="Tritt A."/>
            <person name="Yoshinaga Y."/>
            <person name="Zwiers L.-H."/>
            <person name="Turgeon B."/>
            <person name="Goodwin S."/>
            <person name="Spatafora J."/>
            <person name="Crous P."/>
            <person name="Grigoriev I."/>
        </authorList>
    </citation>
    <scope>NUCLEOTIDE SEQUENCE</scope>
    <source>
        <strain evidence="2">ATCC 74209</strain>
    </source>
</reference>
<dbReference type="SMART" id="SM00220">
    <property type="entry name" value="S_TKc"/>
    <property type="match status" value="1"/>
</dbReference>
<dbReference type="SUPFAM" id="SSF50978">
    <property type="entry name" value="WD40 repeat-like"/>
    <property type="match status" value="1"/>
</dbReference>
<dbReference type="InterPro" id="IPR011009">
    <property type="entry name" value="Kinase-like_dom_sf"/>
</dbReference>
<dbReference type="GO" id="GO:0005524">
    <property type="term" value="F:ATP binding"/>
    <property type="evidence" value="ECO:0007669"/>
    <property type="project" value="InterPro"/>
</dbReference>
<dbReference type="PANTHER" id="PTHR24361">
    <property type="entry name" value="MITOGEN-ACTIVATED KINASE KINASE KINASE"/>
    <property type="match status" value="1"/>
</dbReference>
<dbReference type="SUPFAM" id="SSF56112">
    <property type="entry name" value="Protein kinase-like (PK-like)"/>
    <property type="match status" value="1"/>
</dbReference>
<dbReference type="Gene3D" id="2.130.10.10">
    <property type="entry name" value="YVTN repeat-like/Quinoprotein amine dehydrogenase"/>
    <property type="match status" value="1"/>
</dbReference>
<dbReference type="CDD" id="cd00180">
    <property type="entry name" value="PKc"/>
    <property type="match status" value="1"/>
</dbReference>
<dbReference type="PROSITE" id="PS50011">
    <property type="entry name" value="PROTEIN_KINASE_DOM"/>
    <property type="match status" value="1"/>
</dbReference>
<feature type="domain" description="Protein kinase" evidence="1">
    <location>
        <begin position="29"/>
        <end position="308"/>
    </location>
</feature>
<sequence>MDPPQMETIFIPVKEGDDLEISSRNVLPFRHIRVLGQGGCASVEEVQDIHTGAVFAHKIFRRFYGRDIASYKKQFHNEIAIIRRLSEHLHIIRVFATYTCGREAGMILTPVANGGDLATFLQEISDSGQPLTNEQSCTLNQAFGCLASGLKFIHEQTIRHKDIKPQNILLHNGLAIYTDFGVAVDASLKDGTTTAGRPDAFTRRYCAPEVADWDKRNRKSDIFSLGCVYIEILAVLTPEDYAHLVPMECYYDNINQSIKAYGLPCTEFGPICADMLEPLAKDRPSSNELVATLRALRHGVDGTPSAYFCHECALDEINSSAMQLCGSGYGESPIELLMFSPDGKSLASADSKHTISIWGSEGFVNQNTASPTKSTNLSLFTPIQAITFCPLTNTLAIAVKDDVFNRSLLFYDHDMREVPQISALNTSYPGFVPPIRTATFAQGFAFAFAEGFGNKSYWLRICEDSTLLHIPLEDDMRGCYVGEAYSNPISCH</sequence>
<dbReference type="InterPro" id="IPR015943">
    <property type="entry name" value="WD40/YVTN_repeat-like_dom_sf"/>
</dbReference>
<evidence type="ECO:0000313" key="3">
    <source>
        <dbReference type="Proteomes" id="UP000799536"/>
    </source>
</evidence>
<keyword evidence="2" id="KW-0418">Kinase</keyword>